<dbReference type="Pfam" id="PF05495">
    <property type="entry name" value="zf-CHY"/>
    <property type="match status" value="1"/>
</dbReference>
<keyword evidence="9" id="KW-1185">Reference proteome</keyword>
<evidence type="ECO:0000313" key="8">
    <source>
        <dbReference type="EMBL" id="KAJ8305531.1"/>
    </source>
</evidence>
<name>A0ABQ9ENP3_TEGGR</name>
<feature type="domain" description="CTCHY-type" evidence="7">
    <location>
        <begin position="82"/>
        <end position="146"/>
    </location>
</feature>
<dbReference type="Proteomes" id="UP001217089">
    <property type="component" value="Unassembled WGS sequence"/>
</dbReference>
<dbReference type="SUPFAM" id="SSF161245">
    <property type="entry name" value="Zinc hairpin stack"/>
    <property type="match status" value="1"/>
</dbReference>
<dbReference type="InterPro" id="IPR001841">
    <property type="entry name" value="Znf_RING"/>
</dbReference>
<evidence type="ECO:0000256" key="3">
    <source>
        <dbReference type="ARBA" id="ARBA00022833"/>
    </source>
</evidence>
<comment type="caution">
    <text evidence="8">The sequence shown here is derived from an EMBL/GenBank/DDBJ whole genome shotgun (WGS) entry which is preliminary data.</text>
</comment>
<dbReference type="InterPro" id="IPR008913">
    <property type="entry name" value="Znf_CHY"/>
</dbReference>
<dbReference type="SUPFAM" id="SSF161219">
    <property type="entry name" value="CHY zinc finger-like"/>
    <property type="match status" value="1"/>
</dbReference>
<accession>A0ABQ9ENP3</accession>
<dbReference type="InterPro" id="IPR037274">
    <property type="entry name" value="Znf_CHY_sf"/>
</dbReference>
<dbReference type="PANTHER" id="PTHR21319">
    <property type="entry name" value="RING FINGER AND CHY ZINC FINGER DOMAIN-CONTAINING PROTEIN 1"/>
    <property type="match status" value="1"/>
</dbReference>
<evidence type="ECO:0000313" key="9">
    <source>
        <dbReference type="Proteomes" id="UP001217089"/>
    </source>
</evidence>
<sequence>MSGDGDMDGEHSEPEESYGCIHYKRHCALISPCCNKVYTCRICHDEKENHILVRKDVKSVQCLKCETKQKVQSNCENCDAKFGNYFCEKCCLYDDDTDKKQFHCDPCGLCRVGGRDNYFHCPKCDMCLANDLKDNHTCVEKSSRSDCAVCLQDLHTSRIPSHIPPCGHLIHMQCYKDMIKTGNYTCPLCNLSMVDMSEVWKQLDEEIATTPMPDEYKDFKVQILCRDCHKESRVVFHVIGLKCQDCGSYNTARTAEPEKTTTKTDAATN</sequence>
<dbReference type="PANTHER" id="PTHR21319:SF53">
    <property type="entry name" value="RING FINGER AND CHY ZINC FINGER DOMAIN-CONTAINING PROTEIN 1"/>
    <property type="match status" value="1"/>
</dbReference>
<dbReference type="SUPFAM" id="SSF57850">
    <property type="entry name" value="RING/U-box"/>
    <property type="match status" value="1"/>
</dbReference>
<dbReference type="EMBL" id="JARBDR010000813">
    <property type="protein sequence ID" value="KAJ8305531.1"/>
    <property type="molecule type" value="Genomic_DNA"/>
</dbReference>
<keyword evidence="3" id="KW-0862">Zinc</keyword>
<dbReference type="InterPro" id="IPR013083">
    <property type="entry name" value="Znf_RING/FYVE/PHD"/>
</dbReference>
<gene>
    <name evidence="8" type="ORF">KUTeg_016076</name>
</gene>
<reference evidence="8 9" key="1">
    <citation type="submission" date="2022-12" db="EMBL/GenBank/DDBJ databases">
        <title>Chromosome-level genome of Tegillarca granosa.</title>
        <authorList>
            <person name="Kim J."/>
        </authorList>
    </citation>
    <scope>NUCLEOTIDE SEQUENCE [LARGE SCALE GENOMIC DNA]</scope>
    <source>
        <strain evidence="8">Teg-2019</strain>
        <tissue evidence="8">Adductor muscle</tissue>
    </source>
</reference>
<dbReference type="InterPro" id="IPR017921">
    <property type="entry name" value="Znf_CTCHY"/>
</dbReference>
<keyword evidence="1" id="KW-0479">Metal-binding</keyword>
<dbReference type="InterPro" id="IPR039512">
    <property type="entry name" value="RCHY1_zinc-ribbon"/>
</dbReference>
<evidence type="ECO:0000259" key="5">
    <source>
        <dbReference type="PROSITE" id="PS50089"/>
    </source>
</evidence>
<proteinExistence type="predicted"/>
<organism evidence="8 9">
    <name type="scientific">Tegillarca granosa</name>
    <name type="common">Malaysian cockle</name>
    <name type="synonym">Anadara granosa</name>
    <dbReference type="NCBI Taxonomy" id="220873"/>
    <lineage>
        <taxon>Eukaryota</taxon>
        <taxon>Metazoa</taxon>
        <taxon>Spiralia</taxon>
        <taxon>Lophotrochozoa</taxon>
        <taxon>Mollusca</taxon>
        <taxon>Bivalvia</taxon>
        <taxon>Autobranchia</taxon>
        <taxon>Pteriomorphia</taxon>
        <taxon>Arcoida</taxon>
        <taxon>Arcoidea</taxon>
        <taxon>Arcidae</taxon>
        <taxon>Tegillarca</taxon>
    </lineage>
</organism>
<feature type="domain" description="RING-type" evidence="5">
    <location>
        <begin position="147"/>
        <end position="190"/>
    </location>
</feature>
<evidence type="ECO:0000259" key="6">
    <source>
        <dbReference type="PROSITE" id="PS51266"/>
    </source>
</evidence>
<dbReference type="InterPro" id="IPR037275">
    <property type="entry name" value="Znf_CTCHY_sf"/>
</dbReference>
<dbReference type="SMART" id="SM00184">
    <property type="entry name" value="RING"/>
    <property type="match status" value="1"/>
</dbReference>
<dbReference type="Gene3D" id="2.20.28.10">
    <property type="match status" value="1"/>
</dbReference>
<dbReference type="Pfam" id="PF14599">
    <property type="entry name" value="zinc_ribbon_6"/>
    <property type="match status" value="1"/>
</dbReference>
<dbReference type="PROSITE" id="PS50089">
    <property type="entry name" value="ZF_RING_2"/>
    <property type="match status" value="1"/>
</dbReference>
<evidence type="ECO:0000259" key="7">
    <source>
        <dbReference type="PROSITE" id="PS51270"/>
    </source>
</evidence>
<dbReference type="CDD" id="cd16464">
    <property type="entry name" value="RING-H2_Pirh2-like"/>
    <property type="match status" value="1"/>
</dbReference>
<feature type="domain" description="CHY-type" evidence="6">
    <location>
        <begin position="13"/>
        <end position="80"/>
    </location>
</feature>
<evidence type="ECO:0000256" key="1">
    <source>
        <dbReference type="ARBA" id="ARBA00022723"/>
    </source>
</evidence>
<evidence type="ECO:0008006" key="10">
    <source>
        <dbReference type="Google" id="ProtNLM"/>
    </source>
</evidence>
<evidence type="ECO:0000256" key="4">
    <source>
        <dbReference type="PROSITE-ProRule" id="PRU00601"/>
    </source>
</evidence>
<keyword evidence="2 4" id="KW-0863">Zinc-finger</keyword>
<evidence type="ECO:0000256" key="2">
    <source>
        <dbReference type="ARBA" id="ARBA00022771"/>
    </source>
</evidence>
<protein>
    <recommendedName>
        <fullName evidence="10">RING finger and CHY zinc finger domain-containing protein 1</fullName>
    </recommendedName>
</protein>
<dbReference type="PROSITE" id="PS51266">
    <property type="entry name" value="ZF_CHY"/>
    <property type="match status" value="1"/>
</dbReference>
<dbReference type="Gene3D" id="3.30.40.10">
    <property type="entry name" value="Zinc/RING finger domain, C3HC4 (zinc finger)"/>
    <property type="match status" value="1"/>
</dbReference>
<dbReference type="Pfam" id="PF13639">
    <property type="entry name" value="zf-RING_2"/>
    <property type="match status" value="1"/>
</dbReference>
<dbReference type="PROSITE" id="PS51270">
    <property type="entry name" value="ZF_CTCHY"/>
    <property type="match status" value="1"/>
</dbReference>